<dbReference type="GO" id="GO:0030655">
    <property type="term" value="P:beta-lactam antibiotic catabolic process"/>
    <property type="evidence" value="ECO:0007669"/>
    <property type="project" value="InterPro"/>
</dbReference>
<dbReference type="Proteomes" id="UP000199758">
    <property type="component" value="Unassembled WGS sequence"/>
</dbReference>
<dbReference type="InterPro" id="IPR045155">
    <property type="entry name" value="Beta-lactam_cat"/>
</dbReference>
<dbReference type="Gene3D" id="3.40.710.10">
    <property type="entry name" value="DD-peptidase/beta-lactamase superfamily"/>
    <property type="match status" value="1"/>
</dbReference>
<feature type="domain" description="Beta-lactamase class A catalytic" evidence="5">
    <location>
        <begin position="138"/>
        <end position="287"/>
    </location>
</feature>
<gene>
    <name evidence="6" type="ORF">SAMN04488068_3020</name>
</gene>
<dbReference type="GO" id="GO:0008800">
    <property type="term" value="F:beta-lactamase activity"/>
    <property type="evidence" value="ECO:0007669"/>
    <property type="project" value="UniProtKB-EC"/>
</dbReference>
<evidence type="ECO:0000256" key="4">
    <source>
        <dbReference type="SAM" id="SignalP"/>
    </source>
</evidence>
<dbReference type="PANTHER" id="PTHR35333:SF3">
    <property type="entry name" value="BETA-LACTAMASE-TYPE TRANSPEPTIDASE FOLD CONTAINING PROTEIN"/>
    <property type="match status" value="1"/>
</dbReference>
<protein>
    <recommendedName>
        <fullName evidence="3">beta-lactamase</fullName>
        <ecNumber evidence="3">3.5.2.6</ecNumber>
    </recommendedName>
</protein>
<evidence type="ECO:0000256" key="2">
    <source>
        <dbReference type="ARBA" id="ARBA00009009"/>
    </source>
</evidence>
<reference evidence="6 7" key="1">
    <citation type="submission" date="2016-11" db="EMBL/GenBank/DDBJ databases">
        <authorList>
            <person name="Jaros S."/>
            <person name="Januszkiewicz K."/>
            <person name="Wedrychowicz H."/>
        </authorList>
    </citation>
    <scope>NUCLEOTIDE SEQUENCE [LARGE SCALE GENOMIC DNA]</scope>
    <source>
        <strain evidence="6 7">CGMCC 1.7049</strain>
    </source>
</reference>
<dbReference type="InterPro" id="IPR000871">
    <property type="entry name" value="Beta-lactam_class-A"/>
</dbReference>
<evidence type="ECO:0000256" key="3">
    <source>
        <dbReference type="ARBA" id="ARBA00012865"/>
    </source>
</evidence>
<accession>A0A1M5RCR1</accession>
<comment type="similarity">
    <text evidence="2">Belongs to the class-A beta-lactamase family.</text>
</comment>
<dbReference type="InterPro" id="IPR012338">
    <property type="entry name" value="Beta-lactam/transpept-like"/>
</dbReference>
<keyword evidence="4" id="KW-0732">Signal</keyword>
<dbReference type="STRING" id="490188.SAMN04488068_3020"/>
<proteinExistence type="inferred from homology"/>
<evidence type="ECO:0000313" key="7">
    <source>
        <dbReference type="Proteomes" id="UP000199758"/>
    </source>
</evidence>
<dbReference type="SUPFAM" id="SSF56601">
    <property type="entry name" value="beta-lactamase/transpeptidase-like"/>
    <property type="match status" value="1"/>
</dbReference>
<feature type="domain" description="Beta-lactamase class A catalytic" evidence="5">
    <location>
        <begin position="90"/>
        <end position="132"/>
    </location>
</feature>
<feature type="signal peptide" evidence="4">
    <location>
        <begin position="1"/>
        <end position="22"/>
    </location>
</feature>
<comment type="catalytic activity">
    <reaction evidence="1">
        <text>a beta-lactam + H2O = a substituted beta-amino acid</text>
        <dbReference type="Rhea" id="RHEA:20401"/>
        <dbReference type="ChEBI" id="CHEBI:15377"/>
        <dbReference type="ChEBI" id="CHEBI:35627"/>
        <dbReference type="ChEBI" id="CHEBI:140347"/>
        <dbReference type="EC" id="3.5.2.6"/>
    </reaction>
</comment>
<evidence type="ECO:0000256" key="1">
    <source>
        <dbReference type="ARBA" id="ARBA00001526"/>
    </source>
</evidence>
<dbReference type="AlphaFoldDB" id="A0A1M5RCR1"/>
<dbReference type="GO" id="GO:0046677">
    <property type="term" value="P:response to antibiotic"/>
    <property type="evidence" value="ECO:0007669"/>
    <property type="project" value="InterPro"/>
</dbReference>
<evidence type="ECO:0000313" key="6">
    <source>
        <dbReference type="EMBL" id="SHH23816.1"/>
    </source>
</evidence>
<keyword evidence="7" id="KW-1185">Reference proteome</keyword>
<dbReference type="PANTHER" id="PTHR35333">
    <property type="entry name" value="BETA-LACTAMASE"/>
    <property type="match status" value="1"/>
</dbReference>
<sequence length="325" mass="34952">MSFGRYCSFVIALLTASSAAFASGPSGKHLPRLAPTINGMTSTLPAPSLDLSPAVSRPLQASLERCLNQLQLQSAVRNGHLAVSLVDITDPLAPAVAQVNSNQMFYAASLPKIAILLGAFEKAAAGQLRLDDDNIAELKRMIRESSNTAASSMLQKVGTDYLAGVLQSTRYRLYDSALNGGLWVGKPYATGNATRRDPLHNLSHGATTFQVARFYYLLETGQLVSPEASRQMKDIMGSPAIHHKFVAGLESRYPDAKLFRKSGTWRNFHADSAIVEHDGRRYIAVALSDDARGGEWLKSLIGGLDDAVFANSLNHNIASAAQPAL</sequence>
<dbReference type="EC" id="3.5.2.6" evidence="3"/>
<dbReference type="Pfam" id="PF13354">
    <property type="entry name" value="Beta-lactamase2"/>
    <property type="match status" value="2"/>
</dbReference>
<name>A0A1M5RCR1_9GAMM</name>
<organism evidence="6 7">
    <name type="scientific">Hydrocarboniphaga daqingensis</name>
    <dbReference type="NCBI Taxonomy" id="490188"/>
    <lineage>
        <taxon>Bacteria</taxon>
        <taxon>Pseudomonadati</taxon>
        <taxon>Pseudomonadota</taxon>
        <taxon>Gammaproteobacteria</taxon>
        <taxon>Nevskiales</taxon>
        <taxon>Nevskiaceae</taxon>
        <taxon>Hydrocarboniphaga</taxon>
    </lineage>
</organism>
<dbReference type="EMBL" id="FQWZ01000007">
    <property type="protein sequence ID" value="SHH23816.1"/>
    <property type="molecule type" value="Genomic_DNA"/>
</dbReference>
<feature type="chain" id="PRO_5012002498" description="beta-lactamase" evidence="4">
    <location>
        <begin position="23"/>
        <end position="325"/>
    </location>
</feature>
<evidence type="ECO:0000259" key="5">
    <source>
        <dbReference type="Pfam" id="PF13354"/>
    </source>
</evidence>
<dbReference type="RefSeq" id="WP_245793301.1">
    <property type="nucleotide sequence ID" value="NZ_FQWZ01000007.1"/>
</dbReference>